<dbReference type="SMART" id="SM00089">
    <property type="entry name" value="PKD"/>
    <property type="match status" value="1"/>
</dbReference>
<dbReference type="InterPro" id="IPR001304">
    <property type="entry name" value="C-type_lectin-like"/>
</dbReference>
<keyword evidence="1" id="KW-0472">Membrane</keyword>
<dbReference type="SMART" id="SM00034">
    <property type="entry name" value="CLECT"/>
    <property type="match status" value="1"/>
</dbReference>
<dbReference type="InterPro" id="IPR051004">
    <property type="entry name" value="DC-SIGN_domain-containing"/>
</dbReference>
<evidence type="ECO:0000313" key="4">
    <source>
        <dbReference type="EMBL" id="SDF22427.1"/>
    </source>
</evidence>
<evidence type="ECO:0000259" key="2">
    <source>
        <dbReference type="PROSITE" id="PS50041"/>
    </source>
</evidence>
<dbReference type="FunFam" id="2.60.40.10:FF:000270">
    <property type="entry name" value="Cell surface protein"/>
    <property type="match status" value="1"/>
</dbReference>
<dbReference type="RefSeq" id="WP_091707657.1">
    <property type="nucleotide sequence ID" value="NZ_FNCA01000001.1"/>
</dbReference>
<sequence length="968" mass="104753">MNCKDLTLKIIALALILILTSTLSAATTLTASNNTATYYENDDMHIDPGMSISSVSTFTSARVYIGDGYVGGQDYLRYSTTNGISGSFSTSTGVLTLSGSGDAAAYQAAFRNVRYENTNQNPNTADRNITFVLGGESLYFSDTGHYYQYVSYTSTWEQARANAATKDLDGMKGYLATITSEEENNFLMQKIQADAWIGANDSAVEGDWRWVTGPEGTESGGAGRLFYQGDGYTGSAVSGEYNKWNGPAWGSGHEPNDSGGNEDAAQMYSSNNGTWNDLPTTGTTLSGYLLEFGGMTGDSTPQLSATITVNVNSVNDAPTTPGAFTSPTSGQIKAGGSALTVGWGSSSDVEGDSVKYDLWFFNGSWVHIGNLLNTNSMAFNLPEDNTNNAMFRVYANDTKDNSSARDVTFTIDSADPTYNWIQKVVNANTGENITVIINLTDISGIDIHNITVNGVEHEMNLNSGNYFWNISVPSSNSDSVTSSMTYNCTFSDGLGNTNSTENVLLNVSILPYANFSANATRGTVPLVVNFTDSSLYSVIYHWDFGDGNTSTEQNPMHTFGMGNFTVNLTVTNPNGTSTKLLNIRAAYEPEYSYEPTDTEQLSVYGEELNFSIESTLVSSFSWYMNGTLINGSGVTLYSNNNDSSMTSYCLINTSQYINQSDFFMENYNVSVAVSNESIGRTDTYSWNWMVTNSSTTNNSEDIAFVVEKSPSVNTTGNVSYVQFNTTDDSRTDNEGLAGSITEVAFNTTANATGVILKIEVLDKSAYNESETGLSVDSVYQYLDISVNNRTLANSMSFNRSIEFRVLDELNGGALIISSVSLMHKNSSTWETYVPELLRNDGNYSYFIVRNVSGFSPFAINANYNYASSSAASSDGLPYYWKQLLKEMREQNVAEQTDELIGTVSEQVNAGASGSSAGNEEMIVTQEAGNTTTIEKNSSNGSIGTGIIVPILILIIIIVGLVFARQAKK</sequence>
<feature type="domain" description="PKD" evidence="3">
    <location>
        <begin position="538"/>
        <end position="578"/>
    </location>
</feature>
<gene>
    <name evidence="4" type="ORF">SAMN04488589_0035</name>
</gene>
<dbReference type="CDD" id="cd00146">
    <property type="entry name" value="PKD"/>
    <property type="match status" value="1"/>
</dbReference>
<protein>
    <submittedName>
        <fullName evidence="4">PKD repeat-containing protein</fullName>
    </submittedName>
</protein>
<organism evidence="4 5">
    <name type="scientific">Methanolobus vulcani</name>
    <dbReference type="NCBI Taxonomy" id="38026"/>
    <lineage>
        <taxon>Archaea</taxon>
        <taxon>Methanobacteriati</taxon>
        <taxon>Methanobacteriota</taxon>
        <taxon>Stenosarchaea group</taxon>
        <taxon>Methanomicrobia</taxon>
        <taxon>Methanosarcinales</taxon>
        <taxon>Methanosarcinaceae</taxon>
        <taxon>Methanolobus</taxon>
    </lineage>
</organism>
<dbReference type="OrthoDB" id="125160at2157"/>
<feature type="transmembrane region" description="Helical" evidence="1">
    <location>
        <begin position="942"/>
        <end position="963"/>
    </location>
</feature>
<dbReference type="Gene3D" id="3.10.100.10">
    <property type="entry name" value="Mannose-Binding Protein A, subunit A"/>
    <property type="match status" value="1"/>
</dbReference>
<keyword evidence="5" id="KW-1185">Reference proteome</keyword>
<evidence type="ECO:0000313" key="5">
    <source>
        <dbReference type="Proteomes" id="UP000199259"/>
    </source>
</evidence>
<name>A0A7Z7AU27_9EURY</name>
<dbReference type="AlphaFoldDB" id="A0A7Z7AU27"/>
<evidence type="ECO:0000259" key="3">
    <source>
        <dbReference type="PROSITE" id="PS50093"/>
    </source>
</evidence>
<dbReference type="InterPro" id="IPR016187">
    <property type="entry name" value="CTDL_fold"/>
</dbReference>
<proteinExistence type="predicted"/>
<dbReference type="InterPro" id="IPR034007">
    <property type="entry name" value="CTLD_bac"/>
</dbReference>
<dbReference type="CDD" id="cd03603">
    <property type="entry name" value="CLECT_VCBS"/>
    <property type="match status" value="1"/>
</dbReference>
<dbReference type="EMBL" id="FNCA01000001">
    <property type="protein sequence ID" value="SDF22427.1"/>
    <property type="molecule type" value="Genomic_DNA"/>
</dbReference>
<dbReference type="SUPFAM" id="SSF56436">
    <property type="entry name" value="C-type lectin-like"/>
    <property type="match status" value="1"/>
</dbReference>
<keyword evidence="1" id="KW-1133">Transmembrane helix</keyword>
<feature type="domain" description="C-type lectin" evidence="2">
    <location>
        <begin position="142"/>
        <end position="277"/>
    </location>
</feature>
<dbReference type="InterPro" id="IPR000601">
    <property type="entry name" value="PKD_dom"/>
</dbReference>
<dbReference type="PROSITE" id="PS50041">
    <property type="entry name" value="C_TYPE_LECTIN_2"/>
    <property type="match status" value="1"/>
</dbReference>
<dbReference type="PANTHER" id="PTHR22802">
    <property type="entry name" value="C-TYPE LECTIN SUPERFAMILY MEMBER"/>
    <property type="match status" value="1"/>
</dbReference>
<dbReference type="Gene3D" id="2.60.40.10">
    <property type="entry name" value="Immunoglobulins"/>
    <property type="match status" value="1"/>
</dbReference>
<comment type="caution">
    <text evidence="4">The sequence shown here is derived from an EMBL/GenBank/DDBJ whole genome shotgun (WGS) entry which is preliminary data.</text>
</comment>
<evidence type="ECO:0000256" key="1">
    <source>
        <dbReference type="SAM" id="Phobius"/>
    </source>
</evidence>
<dbReference type="InterPro" id="IPR013783">
    <property type="entry name" value="Ig-like_fold"/>
</dbReference>
<reference evidence="4 5" key="1">
    <citation type="submission" date="2016-10" db="EMBL/GenBank/DDBJ databases">
        <authorList>
            <person name="Varghese N."/>
            <person name="Submissions S."/>
        </authorList>
    </citation>
    <scope>NUCLEOTIDE SEQUENCE [LARGE SCALE GENOMIC DNA]</scope>
    <source>
        <strain evidence="4 5">PL 12/M</strain>
    </source>
</reference>
<accession>A0A7Z7AU27</accession>
<dbReference type="Pfam" id="PF18911">
    <property type="entry name" value="PKD_4"/>
    <property type="match status" value="1"/>
</dbReference>
<dbReference type="PROSITE" id="PS50093">
    <property type="entry name" value="PKD"/>
    <property type="match status" value="1"/>
</dbReference>
<keyword evidence="1" id="KW-0812">Transmembrane</keyword>
<dbReference type="Pfam" id="PF00059">
    <property type="entry name" value="Lectin_C"/>
    <property type="match status" value="1"/>
</dbReference>
<dbReference type="InterPro" id="IPR035986">
    <property type="entry name" value="PKD_dom_sf"/>
</dbReference>
<dbReference type="SUPFAM" id="SSF49299">
    <property type="entry name" value="PKD domain"/>
    <property type="match status" value="1"/>
</dbReference>
<dbReference type="PANTHER" id="PTHR22802:SF14">
    <property type="entry name" value="C-TYPE LECTIN DOMAIN FAMILY 4 MEMBER K"/>
    <property type="match status" value="1"/>
</dbReference>
<dbReference type="Proteomes" id="UP000199259">
    <property type="component" value="Unassembled WGS sequence"/>
</dbReference>
<dbReference type="InterPro" id="IPR022409">
    <property type="entry name" value="PKD/Chitinase_dom"/>
</dbReference>
<dbReference type="InterPro" id="IPR016186">
    <property type="entry name" value="C-type_lectin-like/link_sf"/>
</dbReference>